<dbReference type="InterPro" id="IPR001482">
    <property type="entry name" value="T2SS/T4SS_dom"/>
</dbReference>
<dbReference type="PANTHER" id="PTHR30486">
    <property type="entry name" value="TWITCHING MOTILITY PROTEIN PILT"/>
    <property type="match status" value="1"/>
</dbReference>
<sequence length="439" mass="48880">MTVLDHPQKSSIDRQLVNALASRLGDVLADERLDRRARNMADPTNDEEHNFARTAVHAELLRLSAARRSEGRSVLTVFDEVEITSAAIAQVLGLGRLQPLLEDDEISDIHVRGNSVVWVKLRNGEREMREPIVETDDELIELVRRAATRLSRQERRFDAGTPELNMQLPDGSRLFATMDVSLRPSLVIRRHRFEISSLKELQLRGLMSLELQDFLGAAVRARRNIVIAGGTGSGKTTLLRALINEIPVFERLVTIEDAYELGLDHFEHLHPDHDSLQSRPANVEGHGEITLADLTRMALRMDPDRVIVGEVRGAEAFPMLMAMSQGNNGSMCTMHADSTRSVFPKLAAYVSMASTGLPIDTVNLLLSSALHFVIYISSTGSERRVASVREVVDCDGANIISNEIFALNSQGELLRTFPLREATRELLSAYGYDDERCLP</sequence>
<dbReference type="AlphaFoldDB" id="A0A6J6Y0B7"/>
<dbReference type="Pfam" id="PF00437">
    <property type="entry name" value="T2SSE"/>
    <property type="match status" value="1"/>
</dbReference>
<evidence type="ECO:0000259" key="2">
    <source>
        <dbReference type="SMART" id="SM00382"/>
    </source>
</evidence>
<accession>A0A6J6Y0B7</accession>
<dbReference type="Gene3D" id="3.30.450.380">
    <property type="match status" value="1"/>
</dbReference>
<dbReference type="InterPro" id="IPR027417">
    <property type="entry name" value="P-loop_NTPase"/>
</dbReference>
<dbReference type="CDD" id="cd01130">
    <property type="entry name" value="VirB11-like_ATPase"/>
    <property type="match status" value="1"/>
</dbReference>
<dbReference type="EMBL" id="CAFAAP010000068">
    <property type="protein sequence ID" value="CAB4801274.1"/>
    <property type="molecule type" value="Genomic_DNA"/>
</dbReference>
<dbReference type="PANTHER" id="PTHR30486:SF6">
    <property type="entry name" value="TYPE IV PILUS RETRACTATION ATPASE PILT"/>
    <property type="match status" value="1"/>
</dbReference>
<evidence type="ECO:0000256" key="1">
    <source>
        <dbReference type="ARBA" id="ARBA00006611"/>
    </source>
</evidence>
<name>A0A6J6Y0B7_9ZZZZ</name>
<proteinExistence type="inferred from homology"/>
<dbReference type="InterPro" id="IPR050921">
    <property type="entry name" value="T4SS_GSP_E_ATPase"/>
</dbReference>
<comment type="similarity">
    <text evidence="1">Belongs to the GSP E family.</text>
</comment>
<feature type="domain" description="AAA+ ATPase" evidence="2">
    <location>
        <begin position="221"/>
        <end position="347"/>
    </location>
</feature>
<organism evidence="3">
    <name type="scientific">freshwater metagenome</name>
    <dbReference type="NCBI Taxonomy" id="449393"/>
    <lineage>
        <taxon>unclassified sequences</taxon>
        <taxon>metagenomes</taxon>
        <taxon>ecological metagenomes</taxon>
    </lineage>
</organism>
<evidence type="ECO:0000313" key="3">
    <source>
        <dbReference type="EMBL" id="CAB4801274.1"/>
    </source>
</evidence>
<dbReference type="InterPro" id="IPR003593">
    <property type="entry name" value="AAA+_ATPase"/>
</dbReference>
<dbReference type="SUPFAM" id="SSF52540">
    <property type="entry name" value="P-loop containing nucleoside triphosphate hydrolases"/>
    <property type="match status" value="1"/>
</dbReference>
<dbReference type="GO" id="GO:0016887">
    <property type="term" value="F:ATP hydrolysis activity"/>
    <property type="evidence" value="ECO:0007669"/>
    <property type="project" value="InterPro"/>
</dbReference>
<protein>
    <submittedName>
        <fullName evidence="3">Unannotated protein</fullName>
    </submittedName>
</protein>
<reference evidence="3" key="1">
    <citation type="submission" date="2020-05" db="EMBL/GenBank/DDBJ databases">
        <authorList>
            <person name="Chiriac C."/>
            <person name="Salcher M."/>
            <person name="Ghai R."/>
            <person name="Kavagutti S V."/>
        </authorList>
    </citation>
    <scope>NUCLEOTIDE SEQUENCE</scope>
</reference>
<dbReference type="SMART" id="SM00382">
    <property type="entry name" value="AAA"/>
    <property type="match status" value="1"/>
</dbReference>
<dbReference type="Gene3D" id="3.40.50.300">
    <property type="entry name" value="P-loop containing nucleotide triphosphate hydrolases"/>
    <property type="match status" value="1"/>
</dbReference>
<gene>
    <name evidence="3" type="ORF">UFOPK3026_00569</name>
</gene>